<keyword evidence="3" id="KW-0406">Ion transport</keyword>
<dbReference type="Gene3D" id="3.30.70.1450">
    <property type="entry name" value="Regulator of K+ conductance, C-terminal domain"/>
    <property type="match status" value="1"/>
</dbReference>
<dbReference type="InterPro" id="IPR006037">
    <property type="entry name" value="RCK_C"/>
</dbReference>
<evidence type="ECO:0000259" key="2">
    <source>
        <dbReference type="PROSITE" id="PS51202"/>
    </source>
</evidence>
<feature type="domain" description="RCK C-terminal" evidence="2">
    <location>
        <begin position="141"/>
        <end position="230"/>
    </location>
</feature>
<dbReference type="SUPFAM" id="SSF116726">
    <property type="entry name" value="TrkA C-terminal domain-like"/>
    <property type="match status" value="1"/>
</dbReference>
<sequence length="233" mass="26238">MLKNKIAIFGYGNHGKFIAKGLLEDGFDVTVIESEKHFFKDAKSDNFKQVFFADVTKDSELKKLELESFSQLVCVMDDEHLNVFLTLSLRSLFKDSYILSISDSLNVTKKLQMAGANKVIDLYEVSANKIYNILEKPIATKVLEDFVNNKSGITFREMLIPPNSFLDGMMVEDVNFSSYGVLLVGLIDEELSHSFVFVTAGIAHKLDSGDTIVCLGEKKELEVFEALIKKKER</sequence>
<dbReference type="InterPro" id="IPR003148">
    <property type="entry name" value="RCK_N"/>
</dbReference>
<feature type="domain" description="RCK N-terminal" evidence="1">
    <location>
        <begin position="3"/>
        <end position="120"/>
    </location>
</feature>
<dbReference type="SUPFAM" id="SSF51735">
    <property type="entry name" value="NAD(P)-binding Rossmann-fold domains"/>
    <property type="match status" value="1"/>
</dbReference>
<keyword evidence="3" id="KW-0407">Ion channel</keyword>
<dbReference type="GO" id="GO:0008324">
    <property type="term" value="F:monoatomic cation transmembrane transporter activity"/>
    <property type="evidence" value="ECO:0007669"/>
    <property type="project" value="InterPro"/>
</dbReference>
<dbReference type="InterPro" id="IPR036291">
    <property type="entry name" value="NAD(P)-bd_dom_sf"/>
</dbReference>
<proteinExistence type="predicted"/>
<dbReference type="GO" id="GO:0006813">
    <property type="term" value="P:potassium ion transport"/>
    <property type="evidence" value="ECO:0007669"/>
    <property type="project" value="InterPro"/>
</dbReference>
<dbReference type="Pfam" id="PF02254">
    <property type="entry name" value="TrkA_N"/>
    <property type="match status" value="1"/>
</dbReference>
<evidence type="ECO:0000313" key="3">
    <source>
        <dbReference type="EMBL" id="SFV53715.1"/>
    </source>
</evidence>
<reference evidence="3" key="1">
    <citation type="submission" date="2016-10" db="EMBL/GenBank/DDBJ databases">
        <authorList>
            <person name="de Groot N.N."/>
        </authorList>
    </citation>
    <scope>NUCLEOTIDE SEQUENCE</scope>
</reference>
<keyword evidence="3" id="KW-0813">Transport</keyword>
<organism evidence="3">
    <name type="scientific">hydrothermal vent metagenome</name>
    <dbReference type="NCBI Taxonomy" id="652676"/>
    <lineage>
        <taxon>unclassified sequences</taxon>
        <taxon>metagenomes</taxon>
        <taxon>ecological metagenomes</taxon>
    </lineage>
</organism>
<dbReference type="InterPro" id="IPR036721">
    <property type="entry name" value="RCK_C_sf"/>
</dbReference>
<dbReference type="Gene3D" id="3.40.50.720">
    <property type="entry name" value="NAD(P)-binding Rossmann-like Domain"/>
    <property type="match status" value="1"/>
</dbReference>
<dbReference type="PANTHER" id="PTHR43833">
    <property type="entry name" value="POTASSIUM CHANNEL PROTEIN 2-RELATED-RELATED"/>
    <property type="match status" value="1"/>
</dbReference>
<dbReference type="EMBL" id="FPHI01000006">
    <property type="protein sequence ID" value="SFV53715.1"/>
    <property type="molecule type" value="Genomic_DNA"/>
</dbReference>
<dbReference type="InterPro" id="IPR050721">
    <property type="entry name" value="Trk_Ktr_HKT_K-transport"/>
</dbReference>
<name>A0A1W1BJQ3_9ZZZZ</name>
<dbReference type="PROSITE" id="PS51201">
    <property type="entry name" value="RCK_N"/>
    <property type="match status" value="1"/>
</dbReference>
<dbReference type="AlphaFoldDB" id="A0A1W1BJQ3"/>
<gene>
    <name evidence="3" type="ORF">MNB_SV-3-224</name>
</gene>
<protein>
    <submittedName>
        <fullName evidence="3">Potassium channel protein</fullName>
    </submittedName>
</protein>
<accession>A0A1W1BJQ3</accession>
<evidence type="ECO:0000259" key="1">
    <source>
        <dbReference type="PROSITE" id="PS51201"/>
    </source>
</evidence>
<dbReference type="PANTHER" id="PTHR43833:SF9">
    <property type="entry name" value="POTASSIUM CHANNEL PROTEIN YUGO-RELATED"/>
    <property type="match status" value="1"/>
</dbReference>
<dbReference type="PROSITE" id="PS51202">
    <property type="entry name" value="RCK_C"/>
    <property type="match status" value="1"/>
</dbReference>